<keyword evidence="11 13" id="KW-0472">Membrane</keyword>
<keyword evidence="16" id="KW-1185">Reference proteome</keyword>
<proteinExistence type="inferred from homology"/>
<protein>
    <recommendedName>
        <fullName evidence="14">Cytochrome b561 bacterial/Ni-hydrogenase domain-containing protein</fullName>
    </recommendedName>
</protein>
<keyword evidence="8" id="KW-0249">Electron transport</keyword>
<evidence type="ECO:0000256" key="10">
    <source>
        <dbReference type="ARBA" id="ARBA00023004"/>
    </source>
</evidence>
<gene>
    <name evidence="15" type="ORF">A6302_01689</name>
</gene>
<dbReference type="Gene3D" id="1.20.950.20">
    <property type="entry name" value="Transmembrane di-heme cytochromes, Chain C"/>
    <property type="match status" value="1"/>
</dbReference>
<evidence type="ECO:0000256" key="9">
    <source>
        <dbReference type="ARBA" id="ARBA00022989"/>
    </source>
</evidence>
<comment type="caution">
    <text evidence="15">The sequence shown here is derived from an EMBL/GenBank/DDBJ whole genome shotgun (WGS) entry which is preliminary data.</text>
</comment>
<dbReference type="SUPFAM" id="SSF81342">
    <property type="entry name" value="Transmembrane di-heme cytochromes"/>
    <property type="match status" value="1"/>
</dbReference>
<dbReference type="InterPro" id="IPR011577">
    <property type="entry name" value="Cyt_b561_bac/Ni-Hgenase"/>
</dbReference>
<evidence type="ECO:0000313" key="16">
    <source>
        <dbReference type="Proteomes" id="UP000094622"/>
    </source>
</evidence>
<dbReference type="PANTHER" id="PTHR30529:SF7">
    <property type="entry name" value="CYTOCHROME B561 BACTERIAL_NI-HYDROGENASE DOMAIN-CONTAINING PROTEIN"/>
    <property type="match status" value="1"/>
</dbReference>
<dbReference type="OrthoDB" id="1247465at2"/>
<dbReference type="Proteomes" id="UP000094622">
    <property type="component" value="Unassembled WGS sequence"/>
</dbReference>
<feature type="domain" description="Cytochrome b561 bacterial/Ni-hydrogenase" evidence="14">
    <location>
        <begin position="7"/>
        <end position="174"/>
    </location>
</feature>
<dbReference type="InterPro" id="IPR052168">
    <property type="entry name" value="Cytochrome_b561_oxidase"/>
</dbReference>
<evidence type="ECO:0000256" key="8">
    <source>
        <dbReference type="ARBA" id="ARBA00022982"/>
    </source>
</evidence>
<dbReference type="PATRIC" id="fig|1439726.3.peg.1785"/>
<dbReference type="AlphaFoldDB" id="A0A1E3H3U1"/>
<dbReference type="RefSeq" id="WP_069306521.1">
    <property type="nucleotide sequence ID" value="NZ_MCRJ01000033.1"/>
</dbReference>
<feature type="transmembrane region" description="Helical" evidence="13">
    <location>
        <begin position="12"/>
        <end position="33"/>
    </location>
</feature>
<evidence type="ECO:0000256" key="1">
    <source>
        <dbReference type="ARBA" id="ARBA00001970"/>
    </source>
</evidence>
<evidence type="ECO:0000256" key="6">
    <source>
        <dbReference type="ARBA" id="ARBA00022692"/>
    </source>
</evidence>
<evidence type="ECO:0000259" key="14">
    <source>
        <dbReference type="Pfam" id="PF01292"/>
    </source>
</evidence>
<reference evidence="15 16" key="1">
    <citation type="submission" date="2016-07" db="EMBL/GenBank/DDBJ databases">
        <title>Draft Genome Sequence of Methylobrevis pamukkalensis PK2.</title>
        <authorList>
            <person name="Vasilenko O.V."/>
            <person name="Doronina N.V."/>
            <person name="Shmareva M.N."/>
            <person name="Tarlachkov S.V."/>
            <person name="Mustakhimov I."/>
            <person name="Trotsenko Y.A."/>
        </authorList>
    </citation>
    <scope>NUCLEOTIDE SEQUENCE [LARGE SCALE GENOMIC DNA]</scope>
    <source>
        <strain evidence="15 16">PK2</strain>
    </source>
</reference>
<keyword evidence="7" id="KW-0479">Metal-binding</keyword>
<sequence>MFGSIERYAPAARILHWLVALLVLIVFPLGVVIDFVKEDVKLTFYLLHESFGFIVLWLMLARVAVRLIYPPPPHVPMPKLQQRVADTVHIGLYVALIVQPLSGFLATNAHGFPLSWFGLVDVWSPIGKSPDIAPILSVVHYVTGWTILILFCAHFGGVLYHHVIRRDETLGRML</sequence>
<evidence type="ECO:0000256" key="5">
    <source>
        <dbReference type="ARBA" id="ARBA00022617"/>
    </source>
</evidence>
<dbReference type="Pfam" id="PF01292">
    <property type="entry name" value="Ni_hydr_CYTB"/>
    <property type="match status" value="1"/>
</dbReference>
<dbReference type="GO" id="GO:0020037">
    <property type="term" value="F:heme binding"/>
    <property type="evidence" value="ECO:0007669"/>
    <property type="project" value="TreeGrafter"/>
</dbReference>
<evidence type="ECO:0000313" key="15">
    <source>
        <dbReference type="EMBL" id="ODN70988.1"/>
    </source>
</evidence>
<keyword evidence="3" id="KW-0813">Transport</keyword>
<evidence type="ECO:0000256" key="12">
    <source>
        <dbReference type="ARBA" id="ARBA00037975"/>
    </source>
</evidence>
<evidence type="ECO:0000256" key="11">
    <source>
        <dbReference type="ARBA" id="ARBA00023136"/>
    </source>
</evidence>
<comment type="subcellular location">
    <subcellularLocation>
        <location evidence="2">Cell membrane</location>
        <topology evidence="2">Multi-pass membrane protein</topology>
    </subcellularLocation>
</comment>
<evidence type="ECO:0000256" key="4">
    <source>
        <dbReference type="ARBA" id="ARBA00022475"/>
    </source>
</evidence>
<feature type="transmembrane region" description="Helical" evidence="13">
    <location>
        <begin position="90"/>
        <end position="112"/>
    </location>
</feature>
<dbReference type="GO" id="GO:0022904">
    <property type="term" value="P:respiratory electron transport chain"/>
    <property type="evidence" value="ECO:0007669"/>
    <property type="project" value="InterPro"/>
</dbReference>
<keyword evidence="9 13" id="KW-1133">Transmembrane helix</keyword>
<comment type="cofactor">
    <cofactor evidence="1">
        <name>heme b</name>
        <dbReference type="ChEBI" id="CHEBI:60344"/>
    </cofactor>
</comment>
<evidence type="ECO:0000256" key="13">
    <source>
        <dbReference type="SAM" id="Phobius"/>
    </source>
</evidence>
<evidence type="ECO:0000256" key="2">
    <source>
        <dbReference type="ARBA" id="ARBA00004651"/>
    </source>
</evidence>
<name>A0A1E3H3U1_9HYPH</name>
<dbReference type="PANTHER" id="PTHR30529">
    <property type="entry name" value="CYTOCHROME B561"/>
    <property type="match status" value="1"/>
</dbReference>
<comment type="similarity">
    <text evidence="12">Belongs to the cytochrome b561 family.</text>
</comment>
<dbReference type="GO" id="GO:0046872">
    <property type="term" value="F:metal ion binding"/>
    <property type="evidence" value="ECO:0007669"/>
    <property type="project" value="UniProtKB-KW"/>
</dbReference>
<keyword evidence="4" id="KW-1003">Cell membrane</keyword>
<feature type="transmembrane region" description="Helical" evidence="13">
    <location>
        <begin position="45"/>
        <end position="69"/>
    </location>
</feature>
<evidence type="ECO:0000256" key="3">
    <source>
        <dbReference type="ARBA" id="ARBA00022448"/>
    </source>
</evidence>
<organism evidence="15 16">
    <name type="scientific">Methylobrevis pamukkalensis</name>
    <dbReference type="NCBI Taxonomy" id="1439726"/>
    <lineage>
        <taxon>Bacteria</taxon>
        <taxon>Pseudomonadati</taxon>
        <taxon>Pseudomonadota</taxon>
        <taxon>Alphaproteobacteria</taxon>
        <taxon>Hyphomicrobiales</taxon>
        <taxon>Pleomorphomonadaceae</taxon>
        <taxon>Methylobrevis</taxon>
    </lineage>
</organism>
<keyword evidence="5" id="KW-0349">Heme</keyword>
<evidence type="ECO:0000256" key="7">
    <source>
        <dbReference type="ARBA" id="ARBA00022723"/>
    </source>
</evidence>
<dbReference type="GO" id="GO:0005886">
    <property type="term" value="C:plasma membrane"/>
    <property type="evidence" value="ECO:0007669"/>
    <property type="project" value="UniProtKB-SubCell"/>
</dbReference>
<dbReference type="InterPro" id="IPR016174">
    <property type="entry name" value="Di-haem_cyt_TM"/>
</dbReference>
<dbReference type="EMBL" id="MCRJ01000033">
    <property type="protein sequence ID" value="ODN70988.1"/>
    <property type="molecule type" value="Genomic_DNA"/>
</dbReference>
<feature type="transmembrane region" description="Helical" evidence="13">
    <location>
        <begin position="132"/>
        <end position="160"/>
    </location>
</feature>
<dbReference type="GO" id="GO:0009055">
    <property type="term" value="F:electron transfer activity"/>
    <property type="evidence" value="ECO:0007669"/>
    <property type="project" value="InterPro"/>
</dbReference>
<accession>A0A1E3H3U1</accession>
<keyword evidence="6 13" id="KW-0812">Transmembrane</keyword>
<keyword evidence="10" id="KW-0408">Iron</keyword>